<name>A0A6C0CX67_9ZZZZ</name>
<reference evidence="1" key="1">
    <citation type="journal article" date="2020" name="Nature">
        <title>Giant virus diversity and host interactions through global metagenomics.</title>
        <authorList>
            <person name="Schulz F."/>
            <person name="Roux S."/>
            <person name="Paez-Espino D."/>
            <person name="Jungbluth S."/>
            <person name="Walsh D.A."/>
            <person name="Denef V.J."/>
            <person name="McMahon K.D."/>
            <person name="Konstantinidis K.T."/>
            <person name="Eloe-Fadrosh E.A."/>
            <person name="Kyrpides N.C."/>
            <person name="Woyke T."/>
        </authorList>
    </citation>
    <scope>NUCLEOTIDE SEQUENCE</scope>
    <source>
        <strain evidence="1">GVMAG-M-3300023109-53</strain>
    </source>
</reference>
<evidence type="ECO:0000313" key="1">
    <source>
        <dbReference type="EMBL" id="QHT08762.1"/>
    </source>
</evidence>
<dbReference type="AlphaFoldDB" id="A0A6C0CX67"/>
<sequence>MLPKIKSLIYPLLISNPSFTLFNNDNRLEKSFIISRNYNNCKVSGKYDYLSRYSDKTSINDPCNKDIIECILKIYYGEDTYYEKISHNLIYLKNDDKPYHSKLEYNLYKNDLPIKISEIEKDLLKKLDIYHLF</sequence>
<accession>A0A6C0CX67</accession>
<organism evidence="1">
    <name type="scientific">viral metagenome</name>
    <dbReference type="NCBI Taxonomy" id="1070528"/>
    <lineage>
        <taxon>unclassified sequences</taxon>
        <taxon>metagenomes</taxon>
        <taxon>organismal metagenomes</taxon>
    </lineage>
</organism>
<proteinExistence type="predicted"/>
<dbReference type="EMBL" id="MN739501">
    <property type="protein sequence ID" value="QHT08762.1"/>
    <property type="molecule type" value="Genomic_DNA"/>
</dbReference>
<protein>
    <submittedName>
        <fullName evidence="1">Uncharacterized protein</fullName>
    </submittedName>
</protein>